<dbReference type="InterPro" id="IPR009749">
    <property type="entry name" value="DUF1315"/>
</dbReference>
<name>A0A2K9LH71_9GAMM</name>
<keyword evidence="3" id="KW-1185">Reference proteome</keyword>
<dbReference type="Pfam" id="PF07023">
    <property type="entry name" value="DUF1315"/>
    <property type="match status" value="1"/>
</dbReference>
<protein>
    <recommendedName>
        <fullName evidence="4">DUF1315 domain-containing protein</fullName>
    </recommendedName>
</protein>
<proteinExistence type="predicted"/>
<organism evidence="2 3">
    <name type="scientific">Ketobacter alkanivorans</name>
    <dbReference type="NCBI Taxonomy" id="1917421"/>
    <lineage>
        <taxon>Bacteria</taxon>
        <taxon>Pseudomonadati</taxon>
        <taxon>Pseudomonadota</taxon>
        <taxon>Gammaproteobacteria</taxon>
        <taxon>Pseudomonadales</taxon>
        <taxon>Ketobacteraceae</taxon>
        <taxon>Ketobacter</taxon>
    </lineage>
</organism>
<gene>
    <name evidence="2" type="ORF">Kalk_03270</name>
</gene>
<evidence type="ECO:0000313" key="2">
    <source>
        <dbReference type="EMBL" id="AUM11501.1"/>
    </source>
</evidence>
<sequence>MDFETLINSITPETYDALVRALELGKWADGNRLTQEQKEHVMQAIIAYGEKNLSEDQRVGFIDRGSKDEGEMCDDNTHEHQPVKFLQ</sequence>
<evidence type="ECO:0000313" key="3">
    <source>
        <dbReference type="Proteomes" id="UP000235116"/>
    </source>
</evidence>
<dbReference type="EMBL" id="CP022684">
    <property type="protein sequence ID" value="AUM11501.1"/>
    <property type="molecule type" value="Genomic_DNA"/>
</dbReference>
<dbReference type="AlphaFoldDB" id="A0A2K9LH71"/>
<reference evidence="3" key="1">
    <citation type="submission" date="2017-08" db="EMBL/GenBank/DDBJ databases">
        <title>Direct submision.</title>
        <authorList>
            <person name="Kim S.-J."/>
            <person name="Rhee S.-K."/>
        </authorList>
    </citation>
    <scope>NUCLEOTIDE SEQUENCE [LARGE SCALE GENOMIC DNA]</scope>
    <source>
        <strain evidence="3">GI5</strain>
    </source>
</reference>
<dbReference type="KEGG" id="kak:Kalk_03270"/>
<dbReference type="RefSeq" id="WP_101892841.1">
    <property type="nucleotide sequence ID" value="NZ_CP022684.1"/>
</dbReference>
<evidence type="ECO:0000256" key="1">
    <source>
        <dbReference type="SAM" id="MobiDB-lite"/>
    </source>
</evidence>
<feature type="region of interest" description="Disordered" evidence="1">
    <location>
        <begin position="64"/>
        <end position="87"/>
    </location>
</feature>
<evidence type="ECO:0008006" key="4">
    <source>
        <dbReference type="Google" id="ProtNLM"/>
    </source>
</evidence>
<accession>A0A2K9LH71</accession>
<dbReference type="OrthoDB" id="5616307at2"/>
<dbReference type="Proteomes" id="UP000235116">
    <property type="component" value="Chromosome"/>
</dbReference>